<dbReference type="EMBL" id="CR555306">
    <property type="protein sequence ID" value="CAI08985.1"/>
    <property type="molecule type" value="Genomic_DNA"/>
</dbReference>
<protein>
    <submittedName>
        <fullName evidence="2">Uncharacterized protein</fullName>
    </submittedName>
</protein>
<accession>Q5P129</accession>
<dbReference type="HOGENOM" id="CLU_1944247_0_0_4"/>
<keyword evidence="3" id="KW-1185">Reference proteome</keyword>
<dbReference type="Proteomes" id="UP000006552">
    <property type="component" value="Chromosome"/>
</dbReference>
<evidence type="ECO:0000313" key="3">
    <source>
        <dbReference type="Proteomes" id="UP000006552"/>
    </source>
</evidence>
<sequence>MIRQPRTAEKPVKDFYYIGTSHKEFEHGPALEHRAADIADRWYPDPDHAAAAQLHRRDLPDRHRPDRALRSALNRVASCETSGSDWGIASGDERRRLNLLAAAYSAARETVTQEEVGKAPASYNENSEE</sequence>
<evidence type="ECO:0000313" key="2">
    <source>
        <dbReference type="EMBL" id="CAI08985.1"/>
    </source>
</evidence>
<dbReference type="AlphaFoldDB" id="Q5P129"/>
<evidence type="ECO:0000256" key="1">
    <source>
        <dbReference type="SAM" id="MobiDB-lite"/>
    </source>
</evidence>
<dbReference type="STRING" id="76114.ebA5034"/>
<name>Q5P129_AROAE</name>
<reference evidence="2 3" key="1">
    <citation type="journal article" date="2005" name="Arch. Microbiol.">
        <title>The genome sequence of an anaerobic aromatic-degrading denitrifying bacterium, strain EbN1.</title>
        <authorList>
            <person name="Rabus R."/>
            <person name="Kube M."/>
            <person name="Heider J."/>
            <person name="Beck A."/>
            <person name="Heitmann K."/>
            <person name="Widdel F."/>
            <person name="Reinhardt R."/>
        </authorList>
    </citation>
    <scope>NUCLEOTIDE SEQUENCE [LARGE SCALE GENOMIC DNA]</scope>
    <source>
        <strain evidence="2 3">EbN1</strain>
    </source>
</reference>
<organism evidence="2 3">
    <name type="scientific">Aromatoleum aromaticum (strain DSM 19018 / LMG 30748 / EbN1)</name>
    <name type="common">Azoarcus sp. (strain EbN1)</name>
    <dbReference type="NCBI Taxonomy" id="76114"/>
    <lineage>
        <taxon>Bacteria</taxon>
        <taxon>Pseudomonadati</taxon>
        <taxon>Pseudomonadota</taxon>
        <taxon>Betaproteobacteria</taxon>
        <taxon>Rhodocyclales</taxon>
        <taxon>Rhodocyclaceae</taxon>
        <taxon>Aromatoleum</taxon>
    </lineage>
</organism>
<dbReference type="KEGG" id="eba:ebA5034"/>
<proteinExistence type="predicted"/>
<gene>
    <name evidence="2" type="ORF">ebA5034</name>
</gene>
<feature type="region of interest" description="Disordered" evidence="1">
    <location>
        <begin position="110"/>
        <end position="129"/>
    </location>
</feature>